<sequence length="616" mass="67932">MNNSTIAPNLENYHLDENGQIMIRNDSHAPHGAQFGLGTSTQQNFDPLTNVVPNSTQEQFAIGTHVNQDQSTNGIHDNGGTHPPNQISSSRGARGRGRGRGRGCGGGSGRGRASKNTSSRGGQRNVTFAQGTDKDQTATASPSSHPNQNVASSQQNVNQNAASPQQNVIAQSSQTSSGLQTNARINLDTRLSQGTSDAVRQVSFATGKGRRLTARIKDELKHLTLEYQKKIHELAITYELRSEILFKWVGGFNKMKGPNRFNNYCRYGREPREIFASKQFPPSERMQQVGEKWRALDKSEQLKYTDIDFLNDLRRCLGLPGTDDPEDIEDEDWEEASQIEEEFNQSTNSSNQHHSLIASKVKVPQASKSGAEALKVCKKWINQVTEDFNHLRADHQVEGFVIVVSSDSLGSVFLRGGTPLGEEYMDMLKAKYECWKKFHIWVTGMAVDGELTLGANQSRDHDMRLNRKSSHGKRAKCRTSGRKCAHNSEPYFASSGRTSRGWPAQARGSFEKWGLVLKIKPDAVEPSTGVNLQKTLLDGDPSFYSKDEINAVREALHFDWILLSKKDNQTDSCGLQGAGSEPQVEGSATKNNQNGEPQVEGSATENNQNGGDEANQ</sequence>
<dbReference type="InterPro" id="IPR036910">
    <property type="entry name" value="HMG_box_dom_sf"/>
</dbReference>
<dbReference type="EMBL" id="PGCI01000077">
    <property type="protein sequence ID" value="PLW42576.1"/>
    <property type="molecule type" value="Genomic_DNA"/>
</dbReference>
<feature type="region of interest" description="Disordered" evidence="1">
    <location>
        <begin position="68"/>
        <end position="179"/>
    </location>
</feature>
<evidence type="ECO:0000313" key="3">
    <source>
        <dbReference type="Proteomes" id="UP000235392"/>
    </source>
</evidence>
<dbReference type="Proteomes" id="UP000235392">
    <property type="component" value="Unassembled WGS sequence"/>
</dbReference>
<evidence type="ECO:0000256" key="1">
    <source>
        <dbReference type="SAM" id="MobiDB-lite"/>
    </source>
</evidence>
<feature type="compositionally biased region" description="Polar residues" evidence="1">
    <location>
        <begin position="169"/>
        <end position="179"/>
    </location>
</feature>
<feature type="compositionally biased region" description="Low complexity" evidence="1">
    <location>
        <begin position="146"/>
        <end position="168"/>
    </location>
</feature>
<feature type="region of interest" description="Disordered" evidence="1">
    <location>
        <begin position="571"/>
        <end position="616"/>
    </location>
</feature>
<proteinExistence type="predicted"/>
<evidence type="ECO:0000313" key="2">
    <source>
        <dbReference type="EMBL" id="PLW42576.1"/>
    </source>
</evidence>
<name>A0A2N5UY47_9BASI</name>
<gene>
    <name evidence="2" type="ORF">PCASD_05274</name>
</gene>
<feature type="compositionally biased region" description="Polar residues" evidence="1">
    <location>
        <begin position="115"/>
        <end position="130"/>
    </location>
</feature>
<dbReference type="AlphaFoldDB" id="A0A2N5UY47"/>
<organism evidence="2 3">
    <name type="scientific">Puccinia coronata f. sp. avenae</name>
    <dbReference type="NCBI Taxonomy" id="200324"/>
    <lineage>
        <taxon>Eukaryota</taxon>
        <taxon>Fungi</taxon>
        <taxon>Dikarya</taxon>
        <taxon>Basidiomycota</taxon>
        <taxon>Pucciniomycotina</taxon>
        <taxon>Pucciniomycetes</taxon>
        <taxon>Pucciniales</taxon>
        <taxon>Pucciniaceae</taxon>
        <taxon>Puccinia</taxon>
    </lineage>
</organism>
<dbReference type="SUPFAM" id="SSF47095">
    <property type="entry name" value="HMG-box"/>
    <property type="match status" value="1"/>
</dbReference>
<reference evidence="2 3" key="1">
    <citation type="submission" date="2017-11" db="EMBL/GenBank/DDBJ databases">
        <title>De novo assembly and phasing of dikaryotic genomes from two isolates of Puccinia coronata f. sp. avenae, the causal agent of oat crown rust.</title>
        <authorList>
            <person name="Miller M.E."/>
            <person name="Zhang Y."/>
            <person name="Omidvar V."/>
            <person name="Sperschneider J."/>
            <person name="Schwessinger B."/>
            <person name="Raley C."/>
            <person name="Palmer J.M."/>
            <person name="Garnica D."/>
            <person name="Upadhyaya N."/>
            <person name="Rathjen J."/>
            <person name="Taylor J.M."/>
            <person name="Park R.F."/>
            <person name="Dodds P.N."/>
            <person name="Hirsch C.D."/>
            <person name="Kianian S.F."/>
            <person name="Figueroa M."/>
        </authorList>
    </citation>
    <scope>NUCLEOTIDE SEQUENCE [LARGE SCALE GENOMIC DNA]</scope>
    <source>
        <strain evidence="2">12SD80</strain>
    </source>
</reference>
<feature type="compositionally biased region" description="Polar residues" evidence="1">
    <location>
        <begin position="586"/>
        <end position="616"/>
    </location>
</feature>
<accession>A0A2N5UY47</accession>
<comment type="caution">
    <text evidence="2">The sequence shown here is derived from an EMBL/GenBank/DDBJ whole genome shotgun (WGS) entry which is preliminary data.</text>
</comment>
<protein>
    <submittedName>
        <fullName evidence="2">Uncharacterized protein</fullName>
    </submittedName>
</protein>